<comment type="caution">
    <text evidence="1">The sequence shown here is derived from an EMBL/GenBank/DDBJ whole genome shotgun (WGS) entry which is preliminary data.</text>
</comment>
<reference evidence="1 2" key="1">
    <citation type="submission" date="2018-07" db="EMBL/GenBank/DDBJ databases">
        <title>Lottiidibacillus patelloidae gen. nov., sp. nov., isolated from the intestinal tract of a marine limpet and the reclassification of B. taeanensis BH030017T, B. algicola KMM 3737T and B. hwajinpoensis SW-72T as genus Lottiidibacillus.</title>
        <authorList>
            <person name="Liu R."/>
            <person name="Huang Z."/>
        </authorList>
    </citation>
    <scope>NUCLEOTIDE SEQUENCE [LARGE SCALE GENOMIC DNA]</scope>
    <source>
        <strain evidence="1 2">BH030017</strain>
    </source>
</reference>
<gene>
    <name evidence="1" type="ORF">DS031_12395</name>
</gene>
<dbReference type="EMBL" id="QOCW01000012">
    <property type="protein sequence ID" value="RBW69180.1"/>
    <property type="molecule type" value="Genomic_DNA"/>
</dbReference>
<evidence type="ECO:0000313" key="2">
    <source>
        <dbReference type="Proteomes" id="UP000253314"/>
    </source>
</evidence>
<sequence length="112" mass="12838">MRNAPNFSEFYQKPLILIGENDRLSVLNKTLNAETLPPFTHWLIAVEGSEINPKTKAFQWSVVVFPANIDGGFNYKFPYYISAFFLSITEAIKYTKEIEQLALQDQLFTVAN</sequence>
<organism evidence="1 2">
    <name type="scientific">Bacillus taeanensis</name>
    <dbReference type="NCBI Taxonomy" id="273032"/>
    <lineage>
        <taxon>Bacteria</taxon>
        <taxon>Bacillati</taxon>
        <taxon>Bacillota</taxon>
        <taxon>Bacilli</taxon>
        <taxon>Bacillales</taxon>
        <taxon>Bacillaceae</taxon>
        <taxon>Bacillus</taxon>
    </lineage>
</organism>
<dbReference type="Proteomes" id="UP000253314">
    <property type="component" value="Unassembled WGS sequence"/>
</dbReference>
<proteinExistence type="predicted"/>
<evidence type="ECO:0000313" key="1">
    <source>
        <dbReference type="EMBL" id="RBW69180.1"/>
    </source>
</evidence>
<dbReference type="AlphaFoldDB" id="A0A366XS26"/>
<protein>
    <submittedName>
        <fullName evidence="1">Uncharacterized protein</fullName>
    </submittedName>
</protein>
<dbReference type="OrthoDB" id="2988425at2"/>
<dbReference type="RefSeq" id="WP_113806387.1">
    <property type="nucleotide sequence ID" value="NZ_QOCW01000012.1"/>
</dbReference>
<name>A0A366XS26_9BACI</name>
<accession>A0A366XS26</accession>
<keyword evidence="2" id="KW-1185">Reference proteome</keyword>